<dbReference type="OrthoDB" id="5727225at2"/>
<evidence type="ECO:0000313" key="3">
    <source>
        <dbReference type="EMBL" id="EDM81547.1"/>
    </source>
</evidence>
<organism evidence="3 4">
    <name type="scientific">Plesiocystis pacifica SIR-1</name>
    <dbReference type="NCBI Taxonomy" id="391625"/>
    <lineage>
        <taxon>Bacteria</taxon>
        <taxon>Pseudomonadati</taxon>
        <taxon>Myxococcota</taxon>
        <taxon>Polyangia</taxon>
        <taxon>Nannocystales</taxon>
        <taxon>Nannocystaceae</taxon>
        <taxon>Plesiocystis</taxon>
    </lineage>
</organism>
<feature type="chain" id="PRO_5002696932" description="Lipoprotein" evidence="2">
    <location>
        <begin position="32"/>
        <end position="327"/>
    </location>
</feature>
<evidence type="ECO:0000256" key="2">
    <source>
        <dbReference type="SAM" id="SignalP"/>
    </source>
</evidence>
<reference evidence="3 4" key="1">
    <citation type="submission" date="2007-06" db="EMBL/GenBank/DDBJ databases">
        <authorList>
            <person name="Shimkets L."/>
            <person name="Ferriera S."/>
            <person name="Johnson J."/>
            <person name="Kravitz S."/>
            <person name="Beeson K."/>
            <person name="Sutton G."/>
            <person name="Rogers Y.-H."/>
            <person name="Friedman R."/>
            <person name="Frazier M."/>
            <person name="Venter J.C."/>
        </authorList>
    </citation>
    <scope>NUCLEOTIDE SEQUENCE [LARGE SCALE GENOMIC DNA]</scope>
    <source>
        <strain evidence="3 4">SIR-1</strain>
    </source>
</reference>
<dbReference type="RefSeq" id="WP_006969158.1">
    <property type="nucleotide sequence ID" value="NZ_ABCS01000002.1"/>
</dbReference>
<accession>A6FXF9</accession>
<dbReference type="eggNOG" id="ENOG50343DY">
    <property type="taxonomic scope" value="Bacteria"/>
</dbReference>
<feature type="compositionally biased region" description="Low complexity" evidence="1">
    <location>
        <begin position="45"/>
        <end position="58"/>
    </location>
</feature>
<protein>
    <recommendedName>
        <fullName evidence="5">Lipoprotein</fullName>
    </recommendedName>
</protein>
<sequence length="327" mass="33720">MTPRDLNRPFAPTSKTSTIALAVLTALTCVAACTGDDGGGDEAAESTSEGTSSAEDTAGSADATEGSDGSEDGGAPNPDPAPCEPGDSAPLFGAPSANTGLGSDQCQPSCACAGGDWAPPSYEEAFIAQLDALTLTNTPALLDGDPYDLDPQPSPDPDSVCGVVLGADSYAMATYADEASAAADGAHVTHRGACGQCSSLANLAVYMRMPDLTEPVRQCGLDGIVQGEEANIQCLMDLGFDEPCAQIWYYNTVNTREACFDVCIEALESPNHLPDGSLNACIQCDEDESGPVFKAVSGRTRRNSGLPSALCRPCESVYRVIHDYGLL</sequence>
<dbReference type="PANTHER" id="PTHR40535:SF1">
    <property type="entry name" value="CHROMOSOME UNDETERMINED SCAFFOLD_9, WHOLE GENOME SHOTGUN SEQUENCE"/>
    <property type="match status" value="1"/>
</dbReference>
<evidence type="ECO:0000313" key="4">
    <source>
        <dbReference type="Proteomes" id="UP000005801"/>
    </source>
</evidence>
<keyword evidence="4" id="KW-1185">Reference proteome</keyword>
<dbReference type="EMBL" id="ABCS01000002">
    <property type="protein sequence ID" value="EDM81547.1"/>
    <property type="molecule type" value="Genomic_DNA"/>
</dbReference>
<evidence type="ECO:0008006" key="5">
    <source>
        <dbReference type="Google" id="ProtNLM"/>
    </source>
</evidence>
<dbReference type="Proteomes" id="UP000005801">
    <property type="component" value="Unassembled WGS sequence"/>
</dbReference>
<keyword evidence="2" id="KW-0732">Signal</keyword>
<gene>
    <name evidence="3" type="ORF">PPSIR1_21559</name>
</gene>
<feature type="region of interest" description="Disordered" evidence="1">
    <location>
        <begin position="35"/>
        <end position="98"/>
    </location>
</feature>
<name>A6FXF9_9BACT</name>
<dbReference type="AlphaFoldDB" id="A6FXF9"/>
<comment type="caution">
    <text evidence="3">The sequence shown here is derived from an EMBL/GenBank/DDBJ whole genome shotgun (WGS) entry which is preliminary data.</text>
</comment>
<dbReference type="STRING" id="391625.PPSIR1_21559"/>
<feature type="signal peptide" evidence="2">
    <location>
        <begin position="1"/>
        <end position="31"/>
    </location>
</feature>
<proteinExistence type="predicted"/>
<evidence type="ECO:0000256" key="1">
    <source>
        <dbReference type="SAM" id="MobiDB-lite"/>
    </source>
</evidence>
<dbReference type="PANTHER" id="PTHR40535">
    <property type="entry name" value="CHROMOSOME UNDETERMINED SCAFFOLD_9, WHOLE GENOME SHOTGUN SEQUENCE"/>
    <property type="match status" value="1"/>
</dbReference>